<dbReference type="PANTHER" id="PTHR47331:SF1">
    <property type="entry name" value="GAG-LIKE PROTEIN"/>
    <property type="match status" value="1"/>
</dbReference>
<dbReference type="InterPro" id="IPR040676">
    <property type="entry name" value="DUF5641"/>
</dbReference>
<keyword evidence="1" id="KW-0862">Zinc</keyword>
<organism evidence="6 7">
    <name type="scientific">Strongylocentrotus purpuratus</name>
    <name type="common">Purple sea urchin</name>
    <dbReference type="NCBI Taxonomy" id="7668"/>
    <lineage>
        <taxon>Eukaryota</taxon>
        <taxon>Metazoa</taxon>
        <taxon>Echinodermata</taxon>
        <taxon>Eleutherozoa</taxon>
        <taxon>Echinozoa</taxon>
        <taxon>Echinoidea</taxon>
        <taxon>Euechinoidea</taxon>
        <taxon>Echinacea</taxon>
        <taxon>Camarodonta</taxon>
        <taxon>Echinidea</taxon>
        <taxon>Strongylocentrotidae</taxon>
        <taxon>Strongylocentrotus</taxon>
    </lineage>
</organism>
<dbReference type="Gene3D" id="3.30.70.270">
    <property type="match status" value="1"/>
</dbReference>
<evidence type="ECO:0000256" key="2">
    <source>
        <dbReference type="SAM" id="Coils"/>
    </source>
</evidence>
<dbReference type="EnsemblMetazoa" id="XM_030977533">
    <property type="protein sequence ID" value="XP_030833393"/>
    <property type="gene ID" value="LOC100889039"/>
</dbReference>
<keyword evidence="2" id="KW-0175">Coiled coil</keyword>
<feature type="region of interest" description="Disordered" evidence="3">
    <location>
        <begin position="1"/>
        <end position="33"/>
    </location>
</feature>
<dbReference type="Pfam" id="PF00078">
    <property type="entry name" value="RVT_1"/>
    <property type="match status" value="1"/>
</dbReference>
<reference evidence="7" key="1">
    <citation type="submission" date="2015-02" db="EMBL/GenBank/DDBJ databases">
        <title>Genome sequencing for Strongylocentrotus purpuratus.</title>
        <authorList>
            <person name="Murali S."/>
            <person name="Liu Y."/>
            <person name="Vee V."/>
            <person name="English A."/>
            <person name="Wang M."/>
            <person name="Skinner E."/>
            <person name="Han Y."/>
            <person name="Muzny D.M."/>
            <person name="Worley K.C."/>
            <person name="Gibbs R.A."/>
        </authorList>
    </citation>
    <scope>NUCLEOTIDE SEQUENCE</scope>
</reference>
<dbReference type="InterPro" id="IPR012337">
    <property type="entry name" value="RNaseH-like_sf"/>
</dbReference>
<keyword evidence="1" id="KW-0479">Metal-binding</keyword>
<accession>A0A7M7NA22</accession>
<dbReference type="GeneID" id="100889039"/>
<feature type="compositionally biased region" description="Polar residues" evidence="3">
    <location>
        <begin position="22"/>
        <end position="33"/>
    </location>
</feature>
<dbReference type="InterPro" id="IPR001878">
    <property type="entry name" value="Znf_CCHC"/>
</dbReference>
<dbReference type="InterPro" id="IPR008042">
    <property type="entry name" value="Retrotrans_Pao"/>
</dbReference>
<dbReference type="PROSITE" id="PS50158">
    <property type="entry name" value="ZF_CCHC"/>
    <property type="match status" value="1"/>
</dbReference>
<dbReference type="PANTHER" id="PTHR47331">
    <property type="entry name" value="PHD-TYPE DOMAIN-CONTAINING PROTEIN"/>
    <property type="match status" value="1"/>
</dbReference>
<protein>
    <submittedName>
        <fullName evidence="6">Uncharacterized protein</fullName>
    </submittedName>
</protein>
<evidence type="ECO:0000313" key="6">
    <source>
        <dbReference type="EnsemblMetazoa" id="XP_030833393"/>
    </source>
</evidence>
<dbReference type="GO" id="GO:0015074">
    <property type="term" value="P:DNA integration"/>
    <property type="evidence" value="ECO:0007669"/>
    <property type="project" value="InterPro"/>
</dbReference>
<dbReference type="Pfam" id="PF18701">
    <property type="entry name" value="DUF5641"/>
    <property type="match status" value="1"/>
</dbReference>
<dbReference type="GO" id="GO:0008270">
    <property type="term" value="F:zinc ion binding"/>
    <property type="evidence" value="ECO:0007669"/>
    <property type="project" value="UniProtKB-KW"/>
</dbReference>
<dbReference type="RefSeq" id="XP_030833393.1">
    <property type="nucleotide sequence ID" value="XM_030977533.1"/>
</dbReference>
<dbReference type="InterPro" id="IPR005312">
    <property type="entry name" value="DUF1759"/>
</dbReference>
<dbReference type="Gene3D" id="3.30.420.10">
    <property type="entry name" value="Ribonuclease H-like superfamily/Ribonuclease H"/>
    <property type="match status" value="1"/>
</dbReference>
<dbReference type="Pfam" id="PF03564">
    <property type="entry name" value="DUF1759"/>
    <property type="match status" value="1"/>
</dbReference>
<dbReference type="SUPFAM" id="SSF56672">
    <property type="entry name" value="DNA/RNA polymerases"/>
    <property type="match status" value="1"/>
</dbReference>
<feature type="domain" description="CCHC-type" evidence="4">
    <location>
        <begin position="414"/>
        <end position="428"/>
    </location>
</feature>
<sequence length="1792" mass="203687">MSTVGQKNAKGDPEGGVRPEDSASQCGSTTSSVRLRTMARRAALAVEAEALKQKMALEKEELALKQRKAQLDMDTRMKISDAETQVYLNEADRLLSGEASAPQKHPVEVNETLAYPLDSGMPTPTQVEQSTKPTEALLLQILQEGQKQQRQLLESLNVPQTQMMTYDGNPLKYWEFWRAFENSIDCTSIPDSAKLTRLLYYCEGDARKILQPCSIMPSGEGYMRAKAMLQERFGTPFMIADAWIRKVTGGRKITGRDKRALREFADELQVCSLTLDAMGYIGDLSPQLVLVQIVERLPLYLCGRWLSVVRRIRREDRLPNIFDLVDFVQGAADEENDPVYGRLLTKDQGGRGTSQNKKSTGLKKGAFSTTATGNDVTPQLCVICKESHSLFGCDKFKRMQLDDRLKLVRENRLCFNCLEKGHMSRYCKLKRVCSVYGCNRKHTKFLHQQKPEQPQQAQEEAVSPSPEKIESHVTGAGNMKVLLPIVPVWVYAAGSNIGVETLALLDSGSTSTFCTKKLAARVKASGLSSIVSVSTLERANSELQTSVVSLKVAAKSSSRMVNLPKVYTKTDININPDHMLKKEDVDKLQHLTDVDFPSTTKLQVDLLIGQDYPELICPLEIRRGEPRDPYAVRTVLGWTLNGPVQSDGRRMAVTSHYISDEISLEDQCKLFWSLEGIETLHCDAKGMSVKDREVLKLWEDNVVMNGGHYQLPIPFKERPPPLCDNRWMAQQRLHSLRRRLLRDTAMHAKYTQGMADLVAKGYAEEVDETQPPNGTCWYLPHHPVINPKKPDKLRIVFDCAAKCLGVGLNDVVMQGPDLTNKLTGVLLRFRRAPIAIMADVEAMFHQVTVHPDERDVLRFLWWPDGRVDEDPKTYRMCVHLFGGTWSPSCCSFAMRQTAKDYGDQCNTQAPRVVEMNFYVDDCLVSVEEEDEAIRLASELRTLLQKGGFRLAKWMSSNTRVLQTIPVQDRAKQVVGLDLNFDALPIERALGMIWDVERDSFVYKIQVKDKPLTRRGLLSVVSSVYDPLGYASPFALRGKLILQELTRKKLNWDEPIPDSDAKKWKAWIEELPQMEGVEVSRCVKPHDFGRVTDYEIHNFSDASEVAYGAVSYLVMRNEEGEVHSSIIMAKSRLAPVKTVTIPRLELMAATLAVNMDVVIRGELDLPVKKSYFWTDSMIVLHYIKNEHRRFRVFVSNRVAMIHNATEIDQWRHVGTTENPADIVSRGMSPSNLKDEEKWFVGPAFLQQPEERWPTCPIEKDGIREDDPEVKPVVQIFATSEGKKCIDQLFMHYSSWTRLRRAVAWWLRLKETLRRNVKNCTPVKELSRHLTVEDLNYAENAIFQHIQTESFDEEMTTLRERVRDPQGRERTVKKGSRLAKLDPILQDGLLRVGGRLGSAQIPDTAKHQVILPRRHHVSALLVWHIHKKVGHQGQNHVLAELKQYYWILGAGVLVRGLVRKCVTCRRYQAKVGKQKMADLPAFRVEADEPAFTHVGMDYFGPYEIKCGRSVRKRYGVIFTCMTTRAIHIEVANSLDTSSCIDAIRRMMSRRGPIKRLVSDNGTNLVGAKAELRKALSDWNVDEISNFTANHSIDWSFNPPGASHHGGVWERQIRTVRKVLHALLNEQYLRTCQSEEQLHTLMCEVEAIINSRPLTRVSDDPGDLEVITPSSLLHMKQTSAPPPSKSTEGDVFARRRWRQMQYLADLFWKRWIREYLPSLQQRQRWQQPERNLQVGDVVLIADGTVPRCCWLMGRVLEVYPGKRGYVRSVKVKTATSTLVRPIAKLCLLLEQEESR</sequence>
<feature type="region of interest" description="Disordered" evidence="3">
    <location>
        <begin position="343"/>
        <end position="365"/>
    </location>
</feature>
<dbReference type="KEGG" id="spu:100889039"/>
<dbReference type="InterPro" id="IPR043502">
    <property type="entry name" value="DNA/RNA_pol_sf"/>
</dbReference>
<proteinExistence type="predicted"/>
<dbReference type="Pfam" id="PF17921">
    <property type="entry name" value="Integrase_H2C2"/>
    <property type="match status" value="1"/>
</dbReference>
<reference evidence="6" key="2">
    <citation type="submission" date="2021-01" db="UniProtKB">
        <authorList>
            <consortium name="EnsemblMetazoa"/>
        </authorList>
    </citation>
    <scope>IDENTIFICATION</scope>
</reference>
<dbReference type="InterPro" id="IPR000477">
    <property type="entry name" value="RT_dom"/>
</dbReference>
<evidence type="ECO:0000259" key="5">
    <source>
        <dbReference type="PROSITE" id="PS50994"/>
    </source>
</evidence>
<dbReference type="Gene3D" id="1.10.340.70">
    <property type="match status" value="1"/>
</dbReference>
<evidence type="ECO:0000256" key="3">
    <source>
        <dbReference type="SAM" id="MobiDB-lite"/>
    </source>
</evidence>
<dbReference type="CDD" id="cd01644">
    <property type="entry name" value="RT_pepA17"/>
    <property type="match status" value="1"/>
</dbReference>
<dbReference type="Proteomes" id="UP000007110">
    <property type="component" value="Unassembled WGS sequence"/>
</dbReference>
<feature type="coiled-coil region" evidence="2">
    <location>
        <begin position="41"/>
        <end position="68"/>
    </location>
</feature>
<dbReference type="InterPro" id="IPR041588">
    <property type="entry name" value="Integrase_H2C2"/>
</dbReference>
<dbReference type="SUPFAM" id="SSF53098">
    <property type="entry name" value="Ribonuclease H-like"/>
    <property type="match status" value="1"/>
</dbReference>
<dbReference type="OMA" id="MSHFTAN"/>
<dbReference type="OrthoDB" id="10055784at2759"/>
<dbReference type="PROSITE" id="PS50994">
    <property type="entry name" value="INTEGRASE"/>
    <property type="match status" value="1"/>
</dbReference>
<evidence type="ECO:0000313" key="7">
    <source>
        <dbReference type="Proteomes" id="UP000007110"/>
    </source>
</evidence>
<keyword evidence="7" id="KW-1185">Reference proteome</keyword>
<dbReference type="InterPro" id="IPR036397">
    <property type="entry name" value="RNaseH_sf"/>
</dbReference>
<dbReference type="Pfam" id="PF05380">
    <property type="entry name" value="Peptidase_A17"/>
    <property type="match status" value="1"/>
</dbReference>
<keyword evidence="1" id="KW-0863">Zinc-finger</keyword>
<dbReference type="InterPro" id="IPR043128">
    <property type="entry name" value="Rev_trsase/Diguanyl_cyclase"/>
</dbReference>
<dbReference type="InterPro" id="IPR001584">
    <property type="entry name" value="Integrase_cat-core"/>
</dbReference>
<feature type="domain" description="Integrase catalytic" evidence="5">
    <location>
        <begin position="1483"/>
        <end position="1674"/>
    </location>
</feature>
<feature type="compositionally biased region" description="Low complexity" evidence="3">
    <location>
        <begin position="451"/>
        <end position="461"/>
    </location>
</feature>
<dbReference type="GO" id="GO:0003676">
    <property type="term" value="F:nucleic acid binding"/>
    <property type="evidence" value="ECO:0007669"/>
    <property type="project" value="InterPro"/>
</dbReference>
<dbReference type="InParanoid" id="A0A7M7NA22"/>
<dbReference type="Gene3D" id="3.10.10.10">
    <property type="entry name" value="HIV Type 1 Reverse Transcriptase, subunit A, domain 1"/>
    <property type="match status" value="1"/>
</dbReference>
<feature type="region of interest" description="Disordered" evidence="3">
    <location>
        <begin position="447"/>
        <end position="470"/>
    </location>
</feature>
<name>A0A7M7NA22_STRPU</name>
<feature type="compositionally biased region" description="Basic and acidic residues" evidence="3">
    <location>
        <begin position="9"/>
        <end position="21"/>
    </location>
</feature>
<evidence type="ECO:0000256" key="1">
    <source>
        <dbReference type="PROSITE-ProRule" id="PRU00047"/>
    </source>
</evidence>
<evidence type="ECO:0000259" key="4">
    <source>
        <dbReference type="PROSITE" id="PS50158"/>
    </source>
</evidence>